<dbReference type="GO" id="GO:0046872">
    <property type="term" value="F:metal ion binding"/>
    <property type="evidence" value="ECO:0007669"/>
    <property type="project" value="UniProtKB-KW"/>
</dbReference>
<proteinExistence type="inferred from homology"/>
<dbReference type="Proteomes" id="UP000186804">
    <property type="component" value="Unassembled WGS sequence"/>
</dbReference>
<keyword evidence="6" id="KW-0414">Isoprene biosynthesis</keyword>
<sequence>MNISFCHRNLRSFSKICEYYKYGRKCPLHATTRKYTFEKAKECYDMSKHIEDIIESFNSAPTESFLTLDILNKPPEAFIKTYARKYSDSIKEGDLNTWSTFKKSEIEDILKDSLQGFEDYIKENSVCSQYLVSFISKERDYQKSKLLEIMSSYLPNSLQDVINYISEVPGKLTRPELCFLISLCMNNSNNEISIESLKSEMQLNSSQRILIKALEMIHIASLLHDDIVDESDIRRGKTSTHLKFGNKIAILTGDFLFSRACHSVAFLENINAMKHVSLIVEGLVRGELLQYNDLREFLDEIKKNLDELKNQNSTTTQIDIFNKYMKNYLSKIYYKTASLMSHGVSACVEVNGIQQSSNLIGNELFNIKKKTIFNIGLNFGIAFQLLDDLLDIINPEANKVLNKPIMKDIIQGVLTVPTLFAIQEAPDNMIPLLYNIVENKNFTPHSKSQLLDICTDTMAILKTRLCIALYLESYVKSFQQICNVSSPVYPGFFRIAEKLLTRTPK</sequence>
<name>A0A1J4MEJ4_9CRYT</name>
<dbReference type="PANTHER" id="PTHR12001:SF69">
    <property type="entry name" value="ALL TRANS-POLYPRENYL-DIPHOSPHATE SYNTHASE PDSS1"/>
    <property type="match status" value="1"/>
</dbReference>
<evidence type="ECO:0000256" key="6">
    <source>
        <dbReference type="ARBA" id="ARBA00023229"/>
    </source>
</evidence>
<evidence type="ECO:0000313" key="8">
    <source>
        <dbReference type="EMBL" id="OII72641.1"/>
    </source>
</evidence>
<dbReference type="CDD" id="cd00685">
    <property type="entry name" value="Trans_IPPS_HT"/>
    <property type="match status" value="1"/>
</dbReference>
<evidence type="ECO:0000256" key="5">
    <source>
        <dbReference type="ARBA" id="ARBA00022842"/>
    </source>
</evidence>
<keyword evidence="7" id="KW-0175">Coiled coil</keyword>
<dbReference type="PANTHER" id="PTHR12001">
    <property type="entry name" value="GERANYLGERANYL PYROPHOSPHATE SYNTHASE"/>
    <property type="match status" value="1"/>
</dbReference>
<comment type="cofactor">
    <cofactor evidence="1">
        <name>Mg(2+)</name>
        <dbReference type="ChEBI" id="CHEBI:18420"/>
    </cofactor>
</comment>
<dbReference type="EMBL" id="LRBS01000111">
    <property type="protein sequence ID" value="OII72641.1"/>
    <property type="molecule type" value="Genomic_DNA"/>
</dbReference>
<organism evidence="8 9">
    <name type="scientific">Cryptosporidium andersoni</name>
    <dbReference type="NCBI Taxonomy" id="117008"/>
    <lineage>
        <taxon>Eukaryota</taxon>
        <taxon>Sar</taxon>
        <taxon>Alveolata</taxon>
        <taxon>Apicomplexa</taxon>
        <taxon>Conoidasida</taxon>
        <taxon>Coccidia</taxon>
        <taxon>Eucoccidiorida</taxon>
        <taxon>Eimeriorina</taxon>
        <taxon>Cryptosporidiidae</taxon>
        <taxon>Cryptosporidium</taxon>
    </lineage>
</organism>
<protein>
    <submittedName>
        <fullName evidence="8">Hexaprenyl pyrophosphate synthetase</fullName>
    </submittedName>
</protein>
<comment type="caution">
    <text evidence="8">The sequence shown here is derived from an EMBL/GenBank/DDBJ whole genome shotgun (WGS) entry which is preliminary data.</text>
</comment>
<dbReference type="InterPro" id="IPR008949">
    <property type="entry name" value="Isoprenoid_synthase_dom_sf"/>
</dbReference>
<keyword evidence="4" id="KW-0479">Metal-binding</keyword>
<dbReference type="OrthoDB" id="6921389at2759"/>
<dbReference type="Gene3D" id="1.10.600.10">
    <property type="entry name" value="Farnesyl Diphosphate Synthase"/>
    <property type="match status" value="1"/>
</dbReference>
<dbReference type="Pfam" id="PF00348">
    <property type="entry name" value="polyprenyl_synt"/>
    <property type="match status" value="1"/>
</dbReference>
<keyword evidence="3" id="KW-0808">Transferase</keyword>
<dbReference type="GeneID" id="92365354"/>
<dbReference type="InterPro" id="IPR000092">
    <property type="entry name" value="Polyprenyl_synt"/>
</dbReference>
<dbReference type="GO" id="GO:0006744">
    <property type="term" value="P:ubiquinone biosynthetic process"/>
    <property type="evidence" value="ECO:0007669"/>
    <property type="project" value="TreeGrafter"/>
</dbReference>
<evidence type="ECO:0000256" key="4">
    <source>
        <dbReference type="ARBA" id="ARBA00022723"/>
    </source>
</evidence>
<gene>
    <name evidence="8" type="ORF">cand_011690</name>
</gene>
<evidence type="ECO:0000256" key="2">
    <source>
        <dbReference type="ARBA" id="ARBA00006706"/>
    </source>
</evidence>
<keyword evidence="9" id="KW-1185">Reference proteome</keyword>
<keyword evidence="5" id="KW-0460">Magnesium</keyword>
<dbReference type="SUPFAM" id="SSF48576">
    <property type="entry name" value="Terpenoid synthases"/>
    <property type="match status" value="1"/>
</dbReference>
<evidence type="ECO:0000256" key="3">
    <source>
        <dbReference type="ARBA" id="ARBA00022679"/>
    </source>
</evidence>
<accession>A0A1J4MEJ4</accession>
<comment type="similarity">
    <text evidence="2">Belongs to the FPP/GGPP synthase family.</text>
</comment>
<evidence type="ECO:0000256" key="1">
    <source>
        <dbReference type="ARBA" id="ARBA00001946"/>
    </source>
</evidence>
<dbReference type="AlphaFoldDB" id="A0A1J4MEJ4"/>
<reference evidence="8 9" key="1">
    <citation type="submission" date="2016-10" db="EMBL/GenBank/DDBJ databases">
        <title>Reductive evolution of mitochondrial metabolism and differential evolution of invasion-related proteins in Cryptosporidium.</title>
        <authorList>
            <person name="Liu S."/>
            <person name="Roellig D.M."/>
            <person name="Guo Y."/>
            <person name="Li N."/>
            <person name="Frace M.A."/>
            <person name="Tang K."/>
            <person name="Zhang L."/>
            <person name="Feng Y."/>
            <person name="Xiao L."/>
        </authorList>
    </citation>
    <scope>NUCLEOTIDE SEQUENCE [LARGE SCALE GENOMIC DNA]</scope>
    <source>
        <strain evidence="8">30847</strain>
    </source>
</reference>
<evidence type="ECO:0000256" key="7">
    <source>
        <dbReference type="SAM" id="Coils"/>
    </source>
</evidence>
<dbReference type="PROSITE" id="PS00723">
    <property type="entry name" value="POLYPRENYL_SYNTHASE_1"/>
    <property type="match status" value="1"/>
</dbReference>
<feature type="coiled-coil region" evidence="7">
    <location>
        <begin position="291"/>
        <end position="318"/>
    </location>
</feature>
<dbReference type="VEuPathDB" id="CryptoDB:cand_011690"/>
<dbReference type="GO" id="GO:0004659">
    <property type="term" value="F:prenyltransferase activity"/>
    <property type="evidence" value="ECO:0007669"/>
    <property type="project" value="InterPro"/>
</dbReference>
<dbReference type="InterPro" id="IPR033749">
    <property type="entry name" value="Polyprenyl_synt_CS"/>
</dbReference>
<dbReference type="GO" id="GO:0008299">
    <property type="term" value="P:isoprenoid biosynthetic process"/>
    <property type="evidence" value="ECO:0007669"/>
    <property type="project" value="UniProtKB-KW"/>
</dbReference>
<dbReference type="GO" id="GO:1990234">
    <property type="term" value="C:transferase complex"/>
    <property type="evidence" value="ECO:0007669"/>
    <property type="project" value="TreeGrafter"/>
</dbReference>
<dbReference type="PROSITE" id="PS00444">
    <property type="entry name" value="POLYPRENYL_SYNTHASE_2"/>
    <property type="match status" value="1"/>
</dbReference>
<dbReference type="RefSeq" id="XP_067067028.1">
    <property type="nucleotide sequence ID" value="XM_067211408.1"/>
</dbReference>
<evidence type="ECO:0000313" key="9">
    <source>
        <dbReference type="Proteomes" id="UP000186804"/>
    </source>
</evidence>